<dbReference type="SMART" id="SM00159">
    <property type="entry name" value="PTX"/>
    <property type="match status" value="1"/>
</dbReference>
<dbReference type="InterPro" id="IPR013320">
    <property type="entry name" value="ConA-like_dom_sf"/>
</dbReference>
<feature type="signal peptide" evidence="8">
    <location>
        <begin position="1"/>
        <end position="16"/>
    </location>
</feature>
<evidence type="ECO:0000256" key="8">
    <source>
        <dbReference type="SAM" id="SignalP"/>
    </source>
</evidence>
<dbReference type="PROSITE" id="PS00289">
    <property type="entry name" value="PTX_1"/>
    <property type="match status" value="1"/>
</dbReference>
<evidence type="ECO:0000256" key="7">
    <source>
        <dbReference type="SAM" id="Coils"/>
    </source>
</evidence>
<protein>
    <submittedName>
        <fullName evidence="10">Neuronal pentraxin 2</fullName>
    </submittedName>
</protein>
<dbReference type="CDD" id="cd00152">
    <property type="entry name" value="PTX"/>
    <property type="match status" value="1"/>
</dbReference>
<keyword evidence="5" id="KW-0325">Glycoprotein</keyword>
<keyword evidence="8" id="KW-0732">Signal</keyword>
<dbReference type="InterPro" id="IPR030476">
    <property type="entry name" value="Pentaxin_CS"/>
</dbReference>
<comment type="caution">
    <text evidence="6">Lacks conserved residue(s) required for the propagation of feature annotation.</text>
</comment>
<sequence>MLALIVGLLILAGGRAVRSQDATGSRFVCNAIPPGAEPGCGYGPTGNRVQSSSPVEDELRNTIIQLRETILQQKETIVSQQGTIKELNSKLARCEAAADERKEYGKNTMGDLPRDPGETIDQLGKTMQSLKGRLENLEVRCSNISSGGVSALTPLPPELRELLRQRLGALETQLLRKVAELEEEKSQLYNETAAHRQRTESALNSLLERITELEKSNNAFKSPEDFKVSLPLRTNYLYGRIKKSLPEMYAFTVCMWLKSSASPGIGTPFSYGVPGQANEIVLIEWGNNPIELLVNDKVAQLPLSVSDGRWHHICITWTTRDGFWEAYQDGERLGTGDNLAPWHPIKPGGVIILGQEQDIVGGRFDATQAFVGELSQFNMWDRVLRPVDIMGLANCSAYMPGNVVPWIDANVEVFGGASKAALEICEDRAFDS</sequence>
<dbReference type="Pfam" id="PF00354">
    <property type="entry name" value="Pentaxin"/>
    <property type="match status" value="1"/>
</dbReference>
<dbReference type="PROSITE" id="PS51828">
    <property type="entry name" value="PTX_2"/>
    <property type="match status" value="1"/>
</dbReference>
<feature type="coiled-coil region" evidence="7">
    <location>
        <begin position="164"/>
        <end position="216"/>
    </location>
</feature>
<evidence type="ECO:0000256" key="5">
    <source>
        <dbReference type="ARBA" id="ARBA00023180"/>
    </source>
</evidence>
<evidence type="ECO:0000256" key="3">
    <source>
        <dbReference type="ARBA" id="ARBA00022837"/>
    </source>
</evidence>
<feature type="domain" description="Pentraxin (PTX)" evidence="9">
    <location>
        <begin position="224"/>
        <end position="425"/>
    </location>
</feature>
<dbReference type="GeneTree" id="ENSGT01060000248591"/>
<evidence type="ECO:0000256" key="4">
    <source>
        <dbReference type="ARBA" id="ARBA00023157"/>
    </source>
</evidence>
<dbReference type="FunFam" id="2.60.120.200:FF:000012">
    <property type="entry name" value="neuronal pentraxin receptor"/>
    <property type="match status" value="1"/>
</dbReference>
<name>A0A3B5AE88_9TELE</name>
<dbReference type="PRINTS" id="PR00895">
    <property type="entry name" value="PENTAXIN"/>
</dbReference>
<keyword evidence="2" id="KW-0479">Metal-binding</keyword>
<organism evidence="10">
    <name type="scientific">Stegastes partitus</name>
    <name type="common">bicolor damselfish</name>
    <dbReference type="NCBI Taxonomy" id="144197"/>
    <lineage>
        <taxon>Eukaryota</taxon>
        <taxon>Metazoa</taxon>
        <taxon>Chordata</taxon>
        <taxon>Craniata</taxon>
        <taxon>Vertebrata</taxon>
        <taxon>Euteleostomi</taxon>
        <taxon>Actinopterygii</taxon>
        <taxon>Neopterygii</taxon>
        <taxon>Teleostei</taxon>
        <taxon>Neoteleostei</taxon>
        <taxon>Acanthomorphata</taxon>
        <taxon>Ovalentaria</taxon>
        <taxon>Pomacentridae</taxon>
        <taxon>Stegastes</taxon>
    </lineage>
</organism>
<evidence type="ECO:0000256" key="2">
    <source>
        <dbReference type="ARBA" id="ARBA00022723"/>
    </source>
</evidence>
<dbReference type="PANTHER" id="PTHR19277:SF1">
    <property type="entry name" value="NEURONAL PENTRAXIN-2"/>
    <property type="match status" value="1"/>
</dbReference>
<dbReference type="GO" id="GO:0046872">
    <property type="term" value="F:metal ion binding"/>
    <property type="evidence" value="ECO:0007669"/>
    <property type="project" value="UniProtKB-KW"/>
</dbReference>
<evidence type="ECO:0000256" key="6">
    <source>
        <dbReference type="PROSITE-ProRule" id="PRU01172"/>
    </source>
</evidence>
<dbReference type="InterPro" id="IPR001759">
    <property type="entry name" value="PTX_dom"/>
</dbReference>
<keyword evidence="7" id="KW-0175">Coiled coil</keyword>
<dbReference type="SUPFAM" id="SSF49899">
    <property type="entry name" value="Concanavalin A-like lectins/glucanases"/>
    <property type="match status" value="1"/>
</dbReference>
<keyword evidence="4" id="KW-1015">Disulfide bond</keyword>
<accession>A0A3B5AE88</accession>
<dbReference type="Ensembl" id="ENSSPAT00000012088.1">
    <property type="protein sequence ID" value="ENSSPAP00000011882.1"/>
    <property type="gene ID" value="ENSSPAG00000008952.1"/>
</dbReference>
<dbReference type="InterPro" id="IPR051360">
    <property type="entry name" value="Neuronal_Pentraxin_Related"/>
</dbReference>
<evidence type="ECO:0000259" key="9">
    <source>
        <dbReference type="PROSITE" id="PS51828"/>
    </source>
</evidence>
<comment type="cofactor">
    <cofactor evidence="1">
        <name>Ca(2+)</name>
        <dbReference type="ChEBI" id="CHEBI:29108"/>
    </cofactor>
</comment>
<dbReference type="PANTHER" id="PTHR19277">
    <property type="entry name" value="PENTRAXIN"/>
    <property type="match status" value="1"/>
</dbReference>
<feature type="chain" id="PRO_5017458434" evidence="8">
    <location>
        <begin position="17"/>
        <end position="432"/>
    </location>
</feature>
<reference evidence="10" key="1">
    <citation type="submission" date="2023-09" db="UniProtKB">
        <authorList>
            <consortium name="Ensembl"/>
        </authorList>
    </citation>
    <scope>IDENTIFICATION</scope>
</reference>
<proteinExistence type="predicted"/>
<dbReference type="Gene3D" id="2.60.120.200">
    <property type="match status" value="1"/>
</dbReference>
<keyword evidence="3" id="KW-0106">Calcium</keyword>
<dbReference type="AlphaFoldDB" id="A0A3B5AE88"/>
<evidence type="ECO:0000256" key="1">
    <source>
        <dbReference type="ARBA" id="ARBA00001913"/>
    </source>
</evidence>
<evidence type="ECO:0000313" key="10">
    <source>
        <dbReference type="Ensembl" id="ENSSPAP00000011882.1"/>
    </source>
</evidence>